<dbReference type="RefSeq" id="WP_268924107.1">
    <property type="nucleotide sequence ID" value="NZ_JAPTGB010000002.1"/>
</dbReference>
<dbReference type="Proteomes" id="UP001141422">
    <property type="component" value="Unassembled WGS sequence"/>
</dbReference>
<organism evidence="1 2">
    <name type="scientific">Methanocorpusculum petauri</name>
    <dbReference type="NCBI Taxonomy" id="3002863"/>
    <lineage>
        <taxon>Archaea</taxon>
        <taxon>Methanobacteriati</taxon>
        <taxon>Methanobacteriota</taxon>
        <taxon>Stenosarchaea group</taxon>
        <taxon>Methanomicrobia</taxon>
        <taxon>Methanomicrobiales</taxon>
        <taxon>Methanocorpusculaceae</taxon>
        <taxon>Methanocorpusculum</taxon>
    </lineage>
</organism>
<comment type="caution">
    <text evidence="1">The sequence shown here is derived from an EMBL/GenBank/DDBJ whole genome shotgun (WGS) entry which is preliminary data.</text>
</comment>
<keyword evidence="2" id="KW-1185">Reference proteome</keyword>
<name>A0ABT4IDR8_9EURY</name>
<protein>
    <submittedName>
        <fullName evidence="1">Uncharacterized protein</fullName>
    </submittedName>
</protein>
<gene>
    <name evidence="1" type="ORF">O0S10_01440</name>
</gene>
<dbReference type="EMBL" id="JAPTGB010000002">
    <property type="protein sequence ID" value="MCZ0859889.1"/>
    <property type="molecule type" value="Genomic_DNA"/>
</dbReference>
<reference evidence="1" key="1">
    <citation type="submission" date="2022-12" db="EMBL/GenBank/DDBJ databases">
        <title>Isolation and characterisation of novel Methanocorpusculum spp. from native Australian herbivores indicates the genus is ancestrally host-associated.</title>
        <authorList>
            <person name="Volmer J.G."/>
            <person name="Soo R.M."/>
            <person name="Evans P.N."/>
            <person name="Hoedt E.C."/>
            <person name="Astorga Alsina A.L."/>
            <person name="Woodcroft B.J."/>
            <person name="Tyson G.W."/>
            <person name="Hugenholtz P."/>
            <person name="Morrison M."/>
        </authorList>
    </citation>
    <scope>NUCLEOTIDE SEQUENCE</scope>
    <source>
        <strain evidence="1">MG</strain>
    </source>
</reference>
<accession>A0ABT4IDR8</accession>
<proteinExistence type="predicted"/>
<sequence length="284" mass="31840">MRRNKIVLVLSCAVVFLLLFAVAPAAADAQTYNPLQDQARTALIDQISGTEMTSAQYIQTVWPEVYQKISPVEKAKLSAVDQVWEMESGTIVGGKTVALTSFRPERLVVMDAVENLEITEAEYMQIVWPELWADMSTETKAHLANLPNMHSAATKITLVSTSRSIYQNLFVNPRTDFSSDRMYLKFKLTSLASWTSTAYRPNYHYAETLIYNSASVKVGSTVAYADANVLQYANGENEIFSENMIAWPETGVYRAEAMAYASLPSYEQVMNTHTARYSYTRPST</sequence>
<evidence type="ECO:0000313" key="2">
    <source>
        <dbReference type="Proteomes" id="UP001141422"/>
    </source>
</evidence>
<evidence type="ECO:0000313" key="1">
    <source>
        <dbReference type="EMBL" id="MCZ0859889.1"/>
    </source>
</evidence>